<accession>A0AAD9VGD8</accession>
<evidence type="ECO:0000256" key="1">
    <source>
        <dbReference type="ARBA" id="ARBA00019697"/>
    </source>
</evidence>
<dbReference type="Pfam" id="PF23564">
    <property type="entry name" value="EF-hand_FSTL1"/>
    <property type="match status" value="1"/>
</dbReference>
<evidence type="ECO:0000256" key="9">
    <source>
        <dbReference type="SAM" id="MobiDB-lite"/>
    </source>
</evidence>
<dbReference type="PROSITE" id="PS50222">
    <property type="entry name" value="EF_HAND_2"/>
    <property type="match status" value="1"/>
</dbReference>
<organism evidence="12 13">
    <name type="scientific">Acropora cervicornis</name>
    <name type="common">Staghorn coral</name>
    <dbReference type="NCBI Taxonomy" id="6130"/>
    <lineage>
        <taxon>Eukaryota</taxon>
        <taxon>Metazoa</taxon>
        <taxon>Cnidaria</taxon>
        <taxon>Anthozoa</taxon>
        <taxon>Hexacorallia</taxon>
        <taxon>Scleractinia</taxon>
        <taxon>Astrocoeniina</taxon>
        <taxon>Acroporidae</taxon>
        <taxon>Acropora</taxon>
    </lineage>
</organism>
<dbReference type="SUPFAM" id="SSF57603">
    <property type="entry name" value="FnI-like domain"/>
    <property type="match status" value="1"/>
</dbReference>
<evidence type="ECO:0000313" key="12">
    <source>
        <dbReference type="EMBL" id="KAK2573511.1"/>
    </source>
</evidence>
<evidence type="ECO:0000259" key="10">
    <source>
        <dbReference type="PROSITE" id="PS50222"/>
    </source>
</evidence>
<dbReference type="InterPro" id="IPR011992">
    <property type="entry name" value="EF-hand-dom_pair"/>
</dbReference>
<evidence type="ECO:0000313" key="13">
    <source>
        <dbReference type="Proteomes" id="UP001249851"/>
    </source>
</evidence>
<dbReference type="SUPFAM" id="SSF100895">
    <property type="entry name" value="Kazal-type serine protease inhibitors"/>
    <property type="match status" value="1"/>
</dbReference>
<dbReference type="SUPFAM" id="SSF47473">
    <property type="entry name" value="EF-hand"/>
    <property type="match status" value="1"/>
</dbReference>
<dbReference type="GO" id="GO:0030510">
    <property type="term" value="P:regulation of BMP signaling pathway"/>
    <property type="evidence" value="ECO:0007669"/>
    <property type="project" value="TreeGrafter"/>
</dbReference>
<dbReference type="AlphaFoldDB" id="A0AAD9VGD8"/>
<evidence type="ECO:0000256" key="8">
    <source>
        <dbReference type="ARBA" id="ARBA00046973"/>
    </source>
</evidence>
<evidence type="ECO:0000259" key="11">
    <source>
        <dbReference type="PROSITE" id="PS51465"/>
    </source>
</evidence>
<evidence type="ECO:0000256" key="6">
    <source>
        <dbReference type="ARBA" id="ARBA00042478"/>
    </source>
</evidence>
<reference evidence="12" key="2">
    <citation type="journal article" date="2023" name="Science">
        <title>Genomic signatures of disease resistance in endangered staghorn corals.</title>
        <authorList>
            <person name="Vollmer S.V."/>
            <person name="Selwyn J.D."/>
            <person name="Despard B.A."/>
            <person name="Roesel C.L."/>
        </authorList>
    </citation>
    <scope>NUCLEOTIDE SEQUENCE</scope>
    <source>
        <strain evidence="12">K2</strain>
    </source>
</reference>
<keyword evidence="13" id="KW-1185">Reference proteome</keyword>
<dbReference type="PROSITE" id="PS00018">
    <property type="entry name" value="EF_HAND_1"/>
    <property type="match status" value="2"/>
</dbReference>
<feature type="domain" description="Kazal-like" evidence="11">
    <location>
        <begin position="77"/>
        <end position="124"/>
    </location>
</feature>
<dbReference type="InterPro" id="IPR002048">
    <property type="entry name" value="EF_hand_dom"/>
</dbReference>
<feature type="domain" description="EF-hand" evidence="10">
    <location>
        <begin position="171"/>
        <end position="206"/>
    </location>
</feature>
<feature type="region of interest" description="Disordered" evidence="9">
    <location>
        <begin position="334"/>
        <end position="357"/>
    </location>
</feature>
<dbReference type="GO" id="GO:0030154">
    <property type="term" value="P:cell differentiation"/>
    <property type="evidence" value="ECO:0007669"/>
    <property type="project" value="TreeGrafter"/>
</dbReference>
<comment type="subunit">
    <text evidence="8">Homodimer. Interacts with SCN10A. Interacts with DIP2A; DIP2A may act as a cell surface receptor for FSTL1. Interacts with BMP4. Interacts with CD14; this interaction promotes TL4-mediated signaling cascade.</text>
</comment>
<dbReference type="InterPro" id="IPR018247">
    <property type="entry name" value="EF_Hand_1_Ca_BS"/>
</dbReference>
<dbReference type="GO" id="GO:0008201">
    <property type="term" value="F:heparin binding"/>
    <property type="evidence" value="ECO:0007669"/>
    <property type="project" value="UniProtKB-KW"/>
</dbReference>
<dbReference type="Proteomes" id="UP001249851">
    <property type="component" value="Unassembled WGS sequence"/>
</dbReference>
<dbReference type="Gene3D" id="1.10.238.10">
    <property type="entry name" value="EF-hand"/>
    <property type="match status" value="1"/>
</dbReference>
<protein>
    <recommendedName>
        <fullName evidence="1">Follistatin-related protein 1</fullName>
    </recommendedName>
    <alternativeName>
        <fullName evidence="6">Follistatin-like protein 1</fullName>
    </alternativeName>
</protein>
<keyword evidence="4" id="KW-0106">Calcium</keyword>
<dbReference type="Pfam" id="PF23244">
    <property type="entry name" value="VWF"/>
    <property type="match status" value="1"/>
</dbReference>
<dbReference type="SMART" id="SM00280">
    <property type="entry name" value="KAZAL"/>
    <property type="match status" value="1"/>
</dbReference>
<dbReference type="PANTHER" id="PTHR10913">
    <property type="entry name" value="FOLLISTATIN-RELATED"/>
    <property type="match status" value="1"/>
</dbReference>
<name>A0AAD9VGD8_ACRCE</name>
<dbReference type="FunFam" id="3.30.60.30:FF:000024">
    <property type="entry name" value="Transmembrane agrin"/>
    <property type="match status" value="1"/>
</dbReference>
<comment type="caution">
    <text evidence="12">The sequence shown here is derived from an EMBL/GenBank/DDBJ whole genome shotgun (WGS) entry which is preliminary data.</text>
</comment>
<evidence type="ECO:0000256" key="4">
    <source>
        <dbReference type="ARBA" id="ARBA00022837"/>
    </source>
</evidence>
<gene>
    <name evidence="12" type="ORF">P5673_001169</name>
</gene>
<dbReference type="InterPro" id="IPR050653">
    <property type="entry name" value="Prot_Inhib_GrowthFact_Antg"/>
</dbReference>
<dbReference type="GO" id="GO:0005615">
    <property type="term" value="C:extracellular space"/>
    <property type="evidence" value="ECO:0007669"/>
    <property type="project" value="TreeGrafter"/>
</dbReference>
<dbReference type="Gene3D" id="3.30.60.30">
    <property type="match status" value="1"/>
</dbReference>
<dbReference type="PANTHER" id="PTHR10913:SF81">
    <property type="entry name" value="KAZAL-LIKE DOMAIN-CONTAINING PROTEIN"/>
    <property type="match status" value="1"/>
</dbReference>
<sequence length="357" mass="40734">MSVLCFNEAARQDIKGLRKERQTYREPDEEKVADNVVCLFAVDSGFPCSGRRIELCRNVLCHSGQDCLVTKGIASCICKKSCPGHENPVCGSNGMTFPNHCELHRTACLQGKKIAIKHRGICKGRPTPSQSLKNVTQSKPVVCLEDDRDDVRSRIIGWLRTQNNSPEALQDYTNLLKSYFDLMDEDNNGRLDAMEFKEFDSTEEEYENSLLQSLCADALISISDEDSDRELNIEEFMKCLDPDCELDDMIYNDGAEIPTNDCNSCICACGQWVCTALKCDDSEANHVKAKMLKDEEEYHNLVVNGEEARELLSQEISQQNNKQQGHHIQRRVMSLHKPRHPHNNKKHHWRKFGHREE</sequence>
<proteinExistence type="predicted"/>
<dbReference type="InterPro" id="IPR036058">
    <property type="entry name" value="Kazal_dom_sf"/>
</dbReference>
<evidence type="ECO:0000256" key="2">
    <source>
        <dbReference type="ARBA" id="ARBA00022674"/>
    </source>
</evidence>
<keyword evidence="5" id="KW-1015">Disulfide bond</keyword>
<evidence type="ECO:0000256" key="5">
    <source>
        <dbReference type="ARBA" id="ARBA00023157"/>
    </source>
</evidence>
<comment type="function">
    <text evidence="7">Secreted glycoprotein that is involved in various physiological processes, such as angiogenesis, regulation of the immune response, cell proliferation and differentiation. Plays a role in the development of the central nervous system, skeletal system, lungs, and ureter. Promotes endothelial cell survival, migration and differentiation into network structures in an AKT-dependent manner. Also promotes survival of cardiac myocytes. Initiates various signaling cascades by activating different receptors on the cell surface such as DIP2A, TLR4 or BMP receptors.</text>
</comment>
<dbReference type="CDD" id="cd00104">
    <property type="entry name" value="KAZAL_FS"/>
    <property type="match status" value="1"/>
</dbReference>
<dbReference type="EMBL" id="JARQWQ010000002">
    <property type="protein sequence ID" value="KAK2573511.1"/>
    <property type="molecule type" value="Genomic_DNA"/>
</dbReference>
<keyword evidence="2" id="KW-0358">Heparin-binding</keyword>
<evidence type="ECO:0000256" key="7">
    <source>
        <dbReference type="ARBA" id="ARBA00045812"/>
    </source>
</evidence>
<evidence type="ECO:0000256" key="3">
    <source>
        <dbReference type="ARBA" id="ARBA00022729"/>
    </source>
</evidence>
<dbReference type="Pfam" id="PF07648">
    <property type="entry name" value="Kazal_2"/>
    <property type="match status" value="1"/>
</dbReference>
<dbReference type="InterPro" id="IPR002350">
    <property type="entry name" value="Kazal_dom"/>
</dbReference>
<keyword evidence="3" id="KW-0732">Signal</keyword>
<reference evidence="12" key="1">
    <citation type="journal article" date="2023" name="G3 (Bethesda)">
        <title>Whole genome assembly and annotation of the endangered Caribbean coral Acropora cervicornis.</title>
        <authorList>
            <person name="Selwyn J.D."/>
            <person name="Vollmer S.V."/>
        </authorList>
    </citation>
    <scope>NUCLEOTIDE SEQUENCE</scope>
    <source>
        <strain evidence="12">K2</strain>
    </source>
</reference>
<dbReference type="InterPro" id="IPR057020">
    <property type="entry name" value="EF-hand_FSTL1"/>
</dbReference>
<dbReference type="PROSITE" id="PS51465">
    <property type="entry name" value="KAZAL_2"/>
    <property type="match status" value="1"/>
</dbReference>
<dbReference type="GO" id="GO:0005509">
    <property type="term" value="F:calcium ion binding"/>
    <property type="evidence" value="ECO:0007669"/>
    <property type="project" value="InterPro"/>
</dbReference>